<gene>
    <name evidence="3" type="ORF">B0A52_06783</name>
</gene>
<accession>A0A438N044</accession>
<dbReference type="NCBIfam" id="TIGR01217">
    <property type="entry name" value="ac_ac_CoA_syn"/>
    <property type="match status" value="1"/>
</dbReference>
<dbReference type="SUPFAM" id="SSF56801">
    <property type="entry name" value="Acetyl-CoA synthetase-like"/>
    <property type="match status" value="1"/>
</dbReference>
<dbReference type="GO" id="GO:0030729">
    <property type="term" value="F:acetoacetate-CoA ligase activity"/>
    <property type="evidence" value="ECO:0007669"/>
    <property type="project" value="InterPro"/>
</dbReference>
<dbReference type="InterPro" id="IPR020845">
    <property type="entry name" value="AMP-binding_CS"/>
</dbReference>
<dbReference type="InterPro" id="IPR005914">
    <property type="entry name" value="Acac_CoA_synth"/>
</dbReference>
<evidence type="ECO:0000259" key="2">
    <source>
        <dbReference type="Pfam" id="PF00501"/>
    </source>
</evidence>
<reference evidence="3 4" key="1">
    <citation type="submission" date="2017-03" db="EMBL/GenBank/DDBJ databases">
        <title>Genomes of endolithic fungi from Antarctica.</title>
        <authorList>
            <person name="Coleine C."/>
            <person name="Masonjones S."/>
            <person name="Stajich J.E."/>
        </authorList>
    </citation>
    <scope>NUCLEOTIDE SEQUENCE [LARGE SCALE GENOMIC DNA]</scope>
    <source>
        <strain evidence="3 4">CCFEE 6314</strain>
    </source>
</reference>
<dbReference type="Proteomes" id="UP000288859">
    <property type="component" value="Unassembled WGS sequence"/>
</dbReference>
<dbReference type="EMBL" id="NAJM01000032">
    <property type="protein sequence ID" value="RVX69070.1"/>
    <property type="molecule type" value="Genomic_DNA"/>
</dbReference>
<evidence type="ECO:0000256" key="1">
    <source>
        <dbReference type="SAM" id="MobiDB-lite"/>
    </source>
</evidence>
<evidence type="ECO:0000313" key="3">
    <source>
        <dbReference type="EMBL" id="RVX69070.1"/>
    </source>
</evidence>
<dbReference type="InterPro" id="IPR000873">
    <property type="entry name" value="AMP-dep_synth/lig_dom"/>
</dbReference>
<dbReference type="InterPro" id="IPR042099">
    <property type="entry name" value="ANL_N_sf"/>
</dbReference>
<dbReference type="PANTHER" id="PTHR42921:SF4">
    <property type="entry name" value="ACETOACETYL-COA SYNTHASE (AFU_ORTHOLOGUE AFUA_8G04770)"/>
    <property type="match status" value="1"/>
</dbReference>
<dbReference type="AlphaFoldDB" id="A0A438N044"/>
<dbReference type="OrthoDB" id="10253869at2759"/>
<dbReference type="InterPro" id="IPR045851">
    <property type="entry name" value="AMP-bd_C_sf"/>
</dbReference>
<sequence length="688" mass="76452">MGLHPVGRPPSTGDKSWEKASKFDGNPSTIYHPPEGLRTNLDDYRDWINSRHGLVIKSYAELHDFSVRRPNDFWMSLWDYFPVKASVQPIMAVDESASIDQFPQFFTEARLNYAENMLAKYDHSVALKCLSEDDLTGREVTWIELWEIVRQLADAMRASGVAKGDIICVIGSTGDVSLALLLATASIGAIFSSFATDAGERVLLDRMSQFRPRLVFSESSYIYGGKRHDISKRVSEVYKQLDRSPDACLVCTSTQTPDGWLALDEFRSRGSGRQLKFTQVSFSHPLLIAFSSGTTGTPKGIIHGHGGVVMNGMKEAFLHRNFGSGKDVYYHYSGIGWILWNIMIGALMSGTTLVLYDGSPFHPSPQRCLDAVLDAGVTALGAGPRYFSELQKHHVSVQCRPALRMILSAGAILTESQSIWLKQTFGPLCQISFSGGTELCGNFIEGSINLPCYAGEMTVKALGMDIDIFDQTGQPVEEGMSGELVCKKPFPNMPVGFWNDPERIKYFDTYFSTFPHVWRHGDFIRQNPQTKSLVILGRSDGVLNPSGVRFGTAEIYSIIERNFADQILDSICASQQRPMDQVERVFLFVRMQSGTHFSALLEKAIRDQIAKDLSRRHVPQCIFAVSEIPYNVNGKKLEIPLKGVLSGGSAFLSKTKNTAEEKAVLGQYLRYHQVETIAEKDGLAVAKL</sequence>
<feature type="domain" description="AMP-dependent synthetase/ligase" evidence="2">
    <location>
        <begin position="125"/>
        <end position="489"/>
    </location>
</feature>
<dbReference type="PANTHER" id="PTHR42921">
    <property type="entry name" value="ACETOACETYL-COA SYNTHETASE"/>
    <property type="match status" value="1"/>
</dbReference>
<proteinExistence type="predicted"/>
<dbReference type="Pfam" id="PF00501">
    <property type="entry name" value="AMP-binding"/>
    <property type="match status" value="1"/>
</dbReference>
<protein>
    <recommendedName>
        <fullName evidence="2">AMP-dependent synthetase/ligase domain-containing protein</fullName>
    </recommendedName>
</protein>
<dbReference type="PROSITE" id="PS00455">
    <property type="entry name" value="AMP_BINDING"/>
    <property type="match status" value="1"/>
</dbReference>
<evidence type="ECO:0000313" key="4">
    <source>
        <dbReference type="Proteomes" id="UP000288859"/>
    </source>
</evidence>
<organism evidence="3 4">
    <name type="scientific">Exophiala mesophila</name>
    <name type="common">Black yeast-like fungus</name>
    <dbReference type="NCBI Taxonomy" id="212818"/>
    <lineage>
        <taxon>Eukaryota</taxon>
        <taxon>Fungi</taxon>
        <taxon>Dikarya</taxon>
        <taxon>Ascomycota</taxon>
        <taxon>Pezizomycotina</taxon>
        <taxon>Eurotiomycetes</taxon>
        <taxon>Chaetothyriomycetidae</taxon>
        <taxon>Chaetothyriales</taxon>
        <taxon>Herpotrichiellaceae</taxon>
        <taxon>Exophiala</taxon>
    </lineage>
</organism>
<dbReference type="GO" id="GO:0006629">
    <property type="term" value="P:lipid metabolic process"/>
    <property type="evidence" value="ECO:0007669"/>
    <property type="project" value="InterPro"/>
</dbReference>
<comment type="caution">
    <text evidence="3">The sequence shown here is derived from an EMBL/GenBank/DDBJ whole genome shotgun (WGS) entry which is preliminary data.</text>
</comment>
<feature type="region of interest" description="Disordered" evidence="1">
    <location>
        <begin position="1"/>
        <end position="30"/>
    </location>
</feature>
<dbReference type="VEuPathDB" id="FungiDB:PV10_07549"/>
<name>A0A438N044_EXOME</name>
<dbReference type="Gene3D" id="3.30.300.30">
    <property type="match status" value="1"/>
</dbReference>
<dbReference type="Gene3D" id="3.40.50.12780">
    <property type="entry name" value="N-terminal domain of ligase-like"/>
    <property type="match status" value="1"/>
</dbReference>